<accession>X1LJ72</accession>
<evidence type="ECO:0000256" key="1">
    <source>
        <dbReference type="SAM" id="Phobius"/>
    </source>
</evidence>
<feature type="transmembrane region" description="Helical" evidence="1">
    <location>
        <begin position="70"/>
        <end position="91"/>
    </location>
</feature>
<comment type="caution">
    <text evidence="2">The sequence shown here is derived from an EMBL/GenBank/DDBJ whole genome shotgun (WGS) entry which is preliminary data.</text>
</comment>
<dbReference type="EMBL" id="BARV01000151">
    <property type="protein sequence ID" value="GAH94193.1"/>
    <property type="molecule type" value="Genomic_DNA"/>
</dbReference>
<name>X1LJ72_9ZZZZ</name>
<reference evidence="2" key="1">
    <citation type="journal article" date="2014" name="Front. Microbiol.">
        <title>High frequency of phylogenetically diverse reductive dehalogenase-homologous genes in deep subseafloor sedimentary metagenomes.</title>
        <authorList>
            <person name="Kawai M."/>
            <person name="Futagami T."/>
            <person name="Toyoda A."/>
            <person name="Takaki Y."/>
            <person name="Nishi S."/>
            <person name="Hori S."/>
            <person name="Arai W."/>
            <person name="Tsubouchi T."/>
            <person name="Morono Y."/>
            <person name="Uchiyama I."/>
            <person name="Ito T."/>
            <person name="Fujiyama A."/>
            <person name="Inagaki F."/>
            <person name="Takami H."/>
        </authorList>
    </citation>
    <scope>NUCLEOTIDE SEQUENCE</scope>
    <source>
        <strain evidence="2">Expedition CK06-06</strain>
    </source>
</reference>
<dbReference type="AlphaFoldDB" id="X1LJ72"/>
<keyword evidence="1" id="KW-0812">Transmembrane</keyword>
<keyword evidence="1" id="KW-1133">Transmembrane helix</keyword>
<sequence>MWQIASDFITFLGWFFQNLGELISFIFTPVKYIFTYVKSFFLTALAPPIPAGEVWVFGTEIVDIFNAVPYWSEIIVVLGLGIMIIFSFYIIKQFLRT</sequence>
<keyword evidence="1" id="KW-0472">Membrane</keyword>
<evidence type="ECO:0000313" key="2">
    <source>
        <dbReference type="EMBL" id="GAH94193.1"/>
    </source>
</evidence>
<gene>
    <name evidence="2" type="ORF">S06H3_00740</name>
</gene>
<proteinExistence type="predicted"/>
<protein>
    <submittedName>
        <fullName evidence="2">Uncharacterized protein</fullName>
    </submittedName>
</protein>
<feature type="transmembrane region" description="Helical" evidence="1">
    <location>
        <begin position="12"/>
        <end position="33"/>
    </location>
</feature>
<organism evidence="2">
    <name type="scientific">marine sediment metagenome</name>
    <dbReference type="NCBI Taxonomy" id="412755"/>
    <lineage>
        <taxon>unclassified sequences</taxon>
        <taxon>metagenomes</taxon>
        <taxon>ecological metagenomes</taxon>
    </lineage>
</organism>
<feature type="transmembrane region" description="Helical" evidence="1">
    <location>
        <begin position="40"/>
        <end position="58"/>
    </location>
</feature>